<sequence length="62" mass="7715">MTARTYRIRSGIDGCMWWNVAYYGWNGFDRFSAERRLREDANESIRIYYRRIRRDERKDESV</sequence>
<evidence type="ECO:0000313" key="1">
    <source>
        <dbReference type="EMBL" id="SER72361.1"/>
    </source>
</evidence>
<proteinExistence type="predicted"/>
<dbReference type="EMBL" id="FOFD01000007">
    <property type="protein sequence ID" value="SER72361.1"/>
    <property type="molecule type" value="Genomic_DNA"/>
</dbReference>
<keyword evidence="2" id="KW-1185">Reference proteome</keyword>
<organism evidence="1 2">
    <name type="scientific">Natrinema salaciae</name>
    <dbReference type="NCBI Taxonomy" id="1186196"/>
    <lineage>
        <taxon>Archaea</taxon>
        <taxon>Methanobacteriati</taxon>
        <taxon>Methanobacteriota</taxon>
        <taxon>Stenosarchaea group</taxon>
        <taxon>Halobacteria</taxon>
        <taxon>Halobacteriales</taxon>
        <taxon>Natrialbaceae</taxon>
        <taxon>Natrinema</taxon>
    </lineage>
</organism>
<dbReference type="Proteomes" id="UP000199114">
    <property type="component" value="Unassembled WGS sequence"/>
</dbReference>
<gene>
    <name evidence="1" type="ORF">SAMN04489841_4410</name>
</gene>
<reference evidence="2" key="1">
    <citation type="submission" date="2016-10" db="EMBL/GenBank/DDBJ databases">
        <authorList>
            <person name="Varghese N."/>
            <person name="Submissions S."/>
        </authorList>
    </citation>
    <scope>NUCLEOTIDE SEQUENCE [LARGE SCALE GENOMIC DNA]</scope>
    <source>
        <strain evidence="2">DSM 25055</strain>
    </source>
</reference>
<accession>A0A1H9RHT0</accession>
<name>A0A1H9RHT0_9EURY</name>
<evidence type="ECO:0000313" key="2">
    <source>
        <dbReference type="Proteomes" id="UP000199114"/>
    </source>
</evidence>
<protein>
    <submittedName>
        <fullName evidence="1">Uncharacterized protein</fullName>
    </submittedName>
</protein>
<dbReference type="AlphaFoldDB" id="A0A1H9RHT0"/>